<dbReference type="RefSeq" id="WP_020878261.1">
    <property type="nucleotide sequence ID" value="NZ_ATHJ01000109.1"/>
</dbReference>
<keyword evidence="2" id="KW-0472">Membrane</keyword>
<dbReference type="OrthoDB" id="9757969at2"/>
<evidence type="ECO:0000256" key="2">
    <source>
        <dbReference type="SAM" id="Phobius"/>
    </source>
</evidence>
<dbReference type="PANTHER" id="PTHR30441">
    <property type="entry name" value="DUF748 DOMAIN-CONTAINING PROTEIN"/>
    <property type="match status" value="1"/>
</dbReference>
<feature type="transmembrane region" description="Helical" evidence="2">
    <location>
        <begin position="21"/>
        <end position="48"/>
    </location>
</feature>
<organism evidence="3 4">
    <name type="scientific">Desulfococcus multivorans DSM 2059</name>
    <dbReference type="NCBI Taxonomy" id="1121405"/>
    <lineage>
        <taxon>Bacteria</taxon>
        <taxon>Pseudomonadati</taxon>
        <taxon>Thermodesulfobacteriota</taxon>
        <taxon>Desulfobacteria</taxon>
        <taxon>Desulfobacterales</taxon>
        <taxon>Desulfococcaceae</taxon>
        <taxon>Desulfococcus</taxon>
    </lineage>
</organism>
<dbReference type="GO" id="GO:0090313">
    <property type="term" value="P:regulation of protein targeting to membrane"/>
    <property type="evidence" value="ECO:0007669"/>
    <property type="project" value="TreeGrafter"/>
</dbReference>
<feature type="compositionally biased region" description="Pro residues" evidence="1">
    <location>
        <begin position="144"/>
        <end position="153"/>
    </location>
</feature>
<feature type="region of interest" description="Disordered" evidence="1">
    <location>
        <begin position="361"/>
        <end position="380"/>
    </location>
</feature>
<dbReference type="InterPro" id="IPR052894">
    <property type="entry name" value="AsmA-related"/>
</dbReference>
<evidence type="ECO:0000313" key="3">
    <source>
        <dbReference type="EMBL" id="EPR35179.1"/>
    </source>
</evidence>
<reference evidence="3 4" key="1">
    <citation type="journal article" date="2013" name="Genome Announc.">
        <title>Draft genome sequences for three mercury-methylating, sulfate-reducing bacteria.</title>
        <authorList>
            <person name="Brown S.D."/>
            <person name="Hurt R.A.Jr."/>
            <person name="Gilmour C.C."/>
            <person name="Elias D.A."/>
        </authorList>
    </citation>
    <scope>NUCLEOTIDE SEQUENCE [LARGE SCALE GENOMIC DNA]</scope>
    <source>
        <strain evidence="3 4">DSM 2059</strain>
    </source>
</reference>
<keyword evidence="2" id="KW-0812">Transmembrane</keyword>
<dbReference type="AlphaFoldDB" id="S7UMJ8"/>
<feature type="region of interest" description="Disordered" evidence="1">
    <location>
        <begin position="1006"/>
        <end position="1025"/>
    </location>
</feature>
<name>S7UMJ8_DESML</name>
<dbReference type="Pfam" id="PF05359">
    <property type="entry name" value="DUF748"/>
    <property type="match status" value="1"/>
</dbReference>
<evidence type="ECO:0000256" key="1">
    <source>
        <dbReference type="SAM" id="MobiDB-lite"/>
    </source>
</evidence>
<comment type="caution">
    <text evidence="3">The sequence shown here is derived from an EMBL/GenBank/DDBJ whole genome shotgun (WGS) entry which is preliminary data.</text>
</comment>
<dbReference type="Proteomes" id="UP000014977">
    <property type="component" value="Unassembled WGS sequence"/>
</dbReference>
<dbReference type="Gene3D" id="3.30.1330.60">
    <property type="entry name" value="OmpA-like domain"/>
    <property type="match status" value="1"/>
</dbReference>
<sequence length="1147" mass="122678">MNPSHQPEPRADMKSRIKRVLLSRPVVIAAAALAFYTLVGFFLAPYLVKRYVPRGLESALGTPATIGSVRMNPFLLTAEVTDFSLREKNDRTLAGFHRLFVNFQLSSLFRWAWTFRDIRLDSPSARIVIEKDGALNWAKLGPAVPDPPAPGPDSPDDTDADSEKSGPVRLLVHAVAIEDGKIDIADLRQSRPAALAIHPVDVALNNISTLADREGAYTLGAKFPDGGTFRWEGRVSLAPIASSGKLSIESLKAATLWPFARDALNLSQPRGALGVKLGYDLAMTEGSTKAVVDDLEIRLSDLALQMEKEPEPFLALTEIALKGGRVDPVGRTVGIGALSIRGGRLGAGIGADGRVNLQNILRSNPTTSPSKPPSPPGAPWRLKVDRFTVDDVNLAFTDASRKPSAAIHAGPVDLALKAAVETGPGPVSVKLTGIESRIQGTTAALEGASRPIIDIPVIAVTSGAVDLADRSITIDAVEMSGGKIAVARDAAGGIDAVKLIPPAKADVTEKKPDPPSDAQDPWQFMVRKIGISDFRSSFIDAAVNPEKPVFGIEGVSLELLDVDGRSPSTFTLAMTAVQGGRLSAGGTVDPAGPAAEVNLDVADLDLTPVQPYITPYVDVEMLSGRFSTKGTLRHGAEKARAKTVYAGKIQVDDFRVVETGSKETLVGWSSLQTGQLRLHLSPNRLAIDEIVLSKPAGKLFIDQDGTVNVVKIIKTPPKDKTVAKSAPEAPSNEFPIRISKVRLADGSLDFTDLSLTPPFGTEIGELAGVVIGMSSEKNTRAQIKLEGRVNEYGSARIEGEINTFDPKAFMDIAMIFQNLEMTRLSPYSGKFAGRRIRSGKISLDLEYKIDNGQMLGDNQIIVDRLILGEKVESPDAANLPLDLAVALLQDADGVIDIGLPVRGNLNDPQFSFGGIIWKAFTNLITKIATAPFRALGALLGIEGKDLEAVAFEPGSATPSPPEREKLDKLREALKQRPQLQVVVTGRYDAQADGRVLRERRVRRTLAEKRQTPLKPGEDPGPVDFSNRRVRKTLEKWFEERFGGEAADQLEEEIDAAEKTQSPDPGRAAKTIFERLVEAEPLEPKALENLAAERATAVVKVLTGENGIPGERVSAGPPEAKSGKNAASAGLALEAKSPGAAGAPKGNR</sequence>
<keyword evidence="2" id="KW-1133">Transmembrane helix</keyword>
<dbReference type="PATRIC" id="fig|1121405.3.peg.3641"/>
<dbReference type="STRING" id="897.B2D07_09955"/>
<dbReference type="eggNOG" id="COG2982">
    <property type="taxonomic scope" value="Bacteria"/>
</dbReference>
<dbReference type="PANTHER" id="PTHR30441:SF8">
    <property type="entry name" value="DUF748 DOMAIN-CONTAINING PROTEIN"/>
    <property type="match status" value="1"/>
</dbReference>
<evidence type="ECO:0008006" key="5">
    <source>
        <dbReference type="Google" id="ProtNLM"/>
    </source>
</evidence>
<dbReference type="GO" id="GO:0005886">
    <property type="term" value="C:plasma membrane"/>
    <property type="evidence" value="ECO:0007669"/>
    <property type="project" value="TreeGrafter"/>
</dbReference>
<dbReference type="InterPro" id="IPR008023">
    <property type="entry name" value="DUF748"/>
</dbReference>
<gene>
    <name evidence="3" type="ORF">dsmv_3171</name>
</gene>
<accession>S7UMJ8</accession>
<feature type="region of interest" description="Disordered" evidence="1">
    <location>
        <begin position="139"/>
        <end position="164"/>
    </location>
</feature>
<keyword evidence="4" id="KW-1185">Reference proteome</keyword>
<feature type="region of interest" description="Disordered" evidence="1">
    <location>
        <begin position="1103"/>
        <end position="1147"/>
    </location>
</feature>
<dbReference type="EMBL" id="ATHJ01000109">
    <property type="protein sequence ID" value="EPR35179.1"/>
    <property type="molecule type" value="Genomic_DNA"/>
</dbReference>
<evidence type="ECO:0000313" key="4">
    <source>
        <dbReference type="Proteomes" id="UP000014977"/>
    </source>
</evidence>
<proteinExistence type="predicted"/>
<dbReference type="InterPro" id="IPR036737">
    <property type="entry name" value="OmpA-like_sf"/>
</dbReference>
<feature type="compositionally biased region" description="Low complexity" evidence="1">
    <location>
        <begin position="1134"/>
        <end position="1147"/>
    </location>
</feature>
<protein>
    <recommendedName>
        <fullName evidence="5">AsmA family protein</fullName>
    </recommendedName>
</protein>